<dbReference type="Proteomes" id="UP000070810">
    <property type="component" value="Unassembled WGS sequence"/>
</dbReference>
<keyword evidence="4" id="KW-1185">Reference proteome</keyword>
<evidence type="ECO:0000259" key="2">
    <source>
        <dbReference type="PROSITE" id="PS50887"/>
    </source>
</evidence>
<dbReference type="InterPro" id="IPR029787">
    <property type="entry name" value="Nucleotide_cyclase"/>
</dbReference>
<dbReference type="NCBIfam" id="TIGR00254">
    <property type="entry name" value="GGDEF"/>
    <property type="match status" value="1"/>
</dbReference>
<feature type="transmembrane region" description="Helical" evidence="1">
    <location>
        <begin position="57"/>
        <end position="76"/>
    </location>
</feature>
<feature type="transmembrane region" description="Helical" evidence="1">
    <location>
        <begin position="28"/>
        <end position="45"/>
    </location>
</feature>
<sequence>MRERRVARSVRAALRDAWERFTRRQTPFSYTSAAVPLLLAAVFVFDLLLPHPHLNRSAVSLWLTFYSIATVLPLALGSRYPRWAGLIVFAGIESLSTYFLLASIHVHAEINALLELPLIALYIGWFYPAVLGRALIAFGVLRLLVILYLNPDLGGGVADPRIMIVYAILVALFCFEGARTVQRQLRREACIDSLTGALNRRGLQDLAGAVRRRAAKRGEPVTVAMLDFDDFKGVNDAGGHTAGDAALSASVSAWNELVGRRGSNGRHGGLVARLGGDEFALVLRSDAASVEDRLRRLRASSDFAWSWGIATARPGEALDAVLARADAALYRAKPDNGRGSPIAR</sequence>
<keyword evidence="1" id="KW-0472">Membrane</keyword>
<organism evidence="3 4">
    <name type="scientific">Leucobacter chromiiresistens</name>
    <dbReference type="NCBI Taxonomy" id="1079994"/>
    <lineage>
        <taxon>Bacteria</taxon>
        <taxon>Bacillati</taxon>
        <taxon>Actinomycetota</taxon>
        <taxon>Actinomycetes</taxon>
        <taxon>Micrococcales</taxon>
        <taxon>Microbacteriaceae</taxon>
        <taxon>Leucobacter</taxon>
    </lineage>
</organism>
<dbReference type="GO" id="GO:0052621">
    <property type="term" value="F:diguanylate cyclase activity"/>
    <property type="evidence" value="ECO:0007669"/>
    <property type="project" value="TreeGrafter"/>
</dbReference>
<evidence type="ECO:0000313" key="3">
    <source>
        <dbReference type="EMBL" id="KTR86067.1"/>
    </source>
</evidence>
<dbReference type="Pfam" id="PF00990">
    <property type="entry name" value="GGDEF"/>
    <property type="match status" value="1"/>
</dbReference>
<evidence type="ECO:0000256" key="1">
    <source>
        <dbReference type="SAM" id="Phobius"/>
    </source>
</evidence>
<dbReference type="InterPro" id="IPR000160">
    <property type="entry name" value="GGDEF_dom"/>
</dbReference>
<dbReference type="CDD" id="cd01949">
    <property type="entry name" value="GGDEF"/>
    <property type="match status" value="1"/>
</dbReference>
<feature type="domain" description="GGDEF" evidence="2">
    <location>
        <begin position="219"/>
        <end position="344"/>
    </location>
</feature>
<dbReference type="PANTHER" id="PTHR45138">
    <property type="entry name" value="REGULATORY COMPONENTS OF SENSORY TRANSDUCTION SYSTEM"/>
    <property type="match status" value="1"/>
</dbReference>
<reference evidence="3 4" key="1">
    <citation type="journal article" date="2016" name="Front. Microbiol.">
        <title>Genomic Resource of Rice Seed Associated Bacteria.</title>
        <authorList>
            <person name="Midha S."/>
            <person name="Bansal K."/>
            <person name="Sharma S."/>
            <person name="Kumar N."/>
            <person name="Patil P.P."/>
            <person name="Chaudhry V."/>
            <person name="Patil P.B."/>
        </authorList>
    </citation>
    <scope>NUCLEOTIDE SEQUENCE [LARGE SCALE GENOMIC DNA]</scope>
    <source>
        <strain evidence="3 4">NS354</strain>
    </source>
</reference>
<accession>A0A147ENY2</accession>
<dbReference type="AlphaFoldDB" id="A0A147ENY2"/>
<dbReference type="SMART" id="SM00267">
    <property type="entry name" value="GGDEF"/>
    <property type="match status" value="1"/>
</dbReference>
<evidence type="ECO:0000313" key="4">
    <source>
        <dbReference type="Proteomes" id="UP000070810"/>
    </source>
</evidence>
<dbReference type="EMBL" id="LDRK01000030">
    <property type="protein sequence ID" value="KTR86067.1"/>
    <property type="molecule type" value="Genomic_DNA"/>
</dbReference>
<dbReference type="SUPFAM" id="SSF55073">
    <property type="entry name" value="Nucleotide cyclase"/>
    <property type="match status" value="1"/>
</dbReference>
<dbReference type="PATRIC" id="fig|1079994.3.peg.1433"/>
<feature type="transmembrane region" description="Helical" evidence="1">
    <location>
        <begin position="83"/>
        <end position="104"/>
    </location>
</feature>
<keyword evidence="1" id="KW-0812">Transmembrane</keyword>
<keyword evidence="1" id="KW-1133">Transmembrane helix</keyword>
<dbReference type="RefSeq" id="WP_058593778.1">
    <property type="nucleotide sequence ID" value="NZ_LDRK01000030.1"/>
</dbReference>
<name>A0A147ENY2_9MICO</name>
<dbReference type="InterPro" id="IPR050469">
    <property type="entry name" value="Diguanylate_Cyclase"/>
</dbReference>
<comment type="caution">
    <text evidence="3">The sequence shown here is derived from an EMBL/GenBank/DDBJ whole genome shotgun (WGS) entry which is preliminary data.</text>
</comment>
<feature type="transmembrane region" description="Helical" evidence="1">
    <location>
        <begin position="162"/>
        <end position="178"/>
    </location>
</feature>
<dbReference type="InterPro" id="IPR043128">
    <property type="entry name" value="Rev_trsase/Diguanyl_cyclase"/>
</dbReference>
<protein>
    <submittedName>
        <fullName evidence="3">Diguanylate cyclase</fullName>
    </submittedName>
</protein>
<proteinExistence type="predicted"/>
<dbReference type="OrthoDB" id="23692at2"/>
<dbReference type="PANTHER" id="PTHR45138:SF9">
    <property type="entry name" value="DIGUANYLATE CYCLASE DGCM-RELATED"/>
    <property type="match status" value="1"/>
</dbReference>
<dbReference type="Gene3D" id="3.30.70.270">
    <property type="match status" value="1"/>
</dbReference>
<gene>
    <name evidence="3" type="ORF">NS354_06585</name>
</gene>
<dbReference type="PROSITE" id="PS50887">
    <property type="entry name" value="GGDEF"/>
    <property type="match status" value="1"/>
</dbReference>